<keyword evidence="5 11" id="KW-0732">Signal</keyword>
<reference evidence="14" key="1">
    <citation type="submission" date="2023-03" db="EMBL/GenBank/DDBJ databases">
        <authorList>
            <person name="Julca I."/>
        </authorList>
    </citation>
    <scope>NUCLEOTIDE SEQUENCE</scope>
</reference>
<feature type="domain" description="Leucine-rich repeat-containing N-terminal plant-type" evidence="12">
    <location>
        <begin position="33"/>
        <end position="69"/>
    </location>
</feature>
<keyword evidence="4" id="KW-0812">Transmembrane</keyword>
<protein>
    <submittedName>
        <fullName evidence="14">OLC1v1037051C1</fullName>
    </submittedName>
</protein>
<feature type="domain" description="Disease resistance R13L4/SHOC-2-like LRR" evidence="13">
    <location>
        <begin position="85"/>
        <end position="177"/>
    </location>
</feature>
<keyword evidence="9" id="KW-0325">Glycoprotein</keyword>
<evidence type="ECO:0000256" key="1">
    <source>
        <dbReference type="ARBA" id="ARBA00004167"/>
    </source>
</evidence>
<dbReference type="Pfam" id="PF23598">
    <property type="entry name" value="LRR_14"/>
    <property type="match status" value="1"/>
</dbReference>
<dbReference type="EMBL" id="OX459120">
    <property type="protein sequence ID" value="CAI9100121.1"/>
    <property type="molecule type" value="Genomic_DNA"/>
</dbReference>
<accession>A0AAV1CWQ0</accession>
<evidence type="ECO:0000256" key="3">
    <source>
        <dbReference type="ARBA" id="ARBA00022614"/>
    </source>
</evidence>
<evidence type="ECO:0000256" key="4">
    <source>
        <dbReference type="ARBA" id="ARBA00022692"/>
    </source>
</evidence>
<feature type="chain" id="PRO_5043965075" evidence="11">
    <location>
        <begin position="26"/>
        <end position="332"/>
    </location>
</feature>
<keyword evidence="15" id="KW-1185">Reference proteome</keyword>
<dbReference type="Pfam" id="PF08263">
    <property type="entry name" value="LRRNT_2"/>
    <property type="match status" value="1"/>
</dbReference>
<organism evidence="14 15">
    <name type="scientific">Oldenlandia corymbosa var. corymbosa</name>
    <dbReference type="NCBI Taxonomy" id="529605"/>
    <lineage>
        <taxon>Eukaryota</taxon>
        <taxon>Viridiplantae</taxon>
        <taxon>Streptophyta</taxon>
        <taxon>Embryophyta</taxon>
        <taxon>Tracheophyta</taxon>
        <taxon>Spermatophyta</taxon>
        <taxon>Magnoliopsida</taxon>
        <taxon>eudicotyledons</taxon>
        <taxon>Gunneridae</taxon>
        <taxon>Pentapetalae</taxon>
        <taxon>asterids</taxon>
        <taxon>lamiids</taxon>
        <taxon>Gentianales</taxon>
        <taxon>Rubiaceae</taxon>
        <taxon>Rubioideae</taxon>
        <taxon>Spermacoceae</taxon>
        <taxon>Hedyotis-Oldenlandia complex</taxon>
        <taxon>Oldenlandia</taxon>
    </lineage>
</organism>
<dbReference type="GO" id="GO:0016020">
    <property type="term" value="C:membrane"/>
    <property type="evidence" value="ECO:0007669"/>
    <property type="project" value="UniProtKB-SubCell"/>
</dbReference>
<evidence type="ECO:0000259" key="13">
    <source>
        <dbReference type="Pfam" id="PF23598"/>
    </source>
</evidence>
<dbReference type="InterPro" id="IPR055414">
    <property type="entry name" value="LRR_R13L4/SHOC2-like"/>
</dbReference>
<dbReference type="Gene3D" id="3.80.10.10">
    <property type="entry name" value="Ribonuclease Inhibitor"/>
    <property type="match status" value="1"/>
</dbReference>
<keyword evidence="8" id="KW-0472">Membrane</keyword>
<evidence type="ECO:0000256" key="2">
    <source>
        <dbReference type="ARBA" id="ARBA00004196"/>
    </source>
</evidence>
<evidence type="ECO:0000259" key="12">
    <source>
        <dbReference type="Pfam" id="PF08263"/>
    </source>
</evidence>
<gene>
    <name evidence="14" type="ORF">OLC1_LOCUS10025</name>
</gene>
<dbReference type="InterPro" id="IPR013210">
    <property type="entry name" value="LRR_N_plant-typ"/>
</dbReference>
<keyword evidence="6" id="KW-0677">Repeat</keyword>
<dbReference type="InterPro" id="IPR051848">
    <property type="entry name" value="PGIP"/>
</dbReference>
<keyword evidence="3" id="KW-0433">Leucine-rich repeat</keyword>
<comment type="subcellular location">
    <subcellularLocation>
        <location evidence="2">Cell envelope</location>
    </subcellularLocation>
    <subcellularLocation>
        <location evidence="1">Membrane</location>
        <topology evidence="1">Single-pass membrane protein</topology>
    </subcellularLocation>
</comment>
<evidence type="ECO:0000256" key="11">
    <source>
        <dbReference type="SAM" id="SignalP"/>
    </source>
</evidence>
<evidence type="ECO:0000313" key="15">
    <source>
        <dbReference type="Proteomes" id="UP001161247"/>
    </source>
</evidence>
<dbReference type="Proteomes" id="UP001161247">
    <property type="component" value="Chromosome 3"/>
</dbReference>
<name>A0AAV1CWQ0_OLDCO</name>
<dbReference type="PANTHER" id="PTHR48059:SF4">
    <property type="entry name" value="POLYGALACTURONASE INHIBITOR 1-RELATED"/>
    <property type="match status" value="1"/>
</dbReference>
<dbReference type="InterPro" id="IPR032675">
    <property type="entry name" value="LRR_dom_sf"/>
</dbReference>
<feature type="signal peptide" evidence="11">
    <location>
        <begin position="1"/>
        <end position="25"/>
    </location>
</feature>
<proteinExistence type="inferred from homology"/>
<evidence type="ECO:0000313" key="14">
    <source>
        <dbReference type="EMBL" id="CAI9100121.1"/>
    </source>
</evidence>
<evidence type="ECO:0000256" key="6">
    <source>
        <dbReference type="ARBA" id="ARBA00022737"/>
    </source>
</evidence>
<dbReference type="InterPro" id="IPR001611">
    <property type="entry name" value="Leu-rich_rpt"/>
</dbReference>
<keyword evidence="7" id="KW-1133">Transmembrane helix</keyword>
<dbReference type="FunFam" id="3.80.10.10:FF:000041">
    <property type="entry name" value="LRR receptor-like serine/threonine-protein kinase ERECTA"/>
    <property type="match status" value="1"/>
</dbReference>
<dbReference type="AlphaFoldDB" id="A0AAV1CWQ0"/>
<evidence type="ECO:0000256" key="9">
    <source>
        <dbReference type="ARBA" id="ARBA00023180"/>
    </source>
</evidence>
<evidence type="ECO:0000256" key="5">
    <source>
        <dbReference type="ARBA" id="ARBA00022729"/>
    </source>
</evidence>
<evidence type="ECO:0000256" key="8">
    <source>
        <dbReference type="ARBA" id="ARBA00023136"/>
    </source>
</evidence>
<dbReference type="Pfam" id="PF00560">
    <property type="entry name" value="LRR_1"/>
    <property type="match status" value="2"/>
</dbReference>
<sequence length="332" mass="36261">MQISSILLPFSVLLLFLSLPSPSLAADKKCNYHDRDALLEIKQGLNNPDNLADWVPTTDCCSWFGVQCDLGRVITLTIFNREVSGQISPAIGNLRFLQALDISDLTNLTGTIPSTITRLNRLIILDLSGNKFSGPIPSFLGNVKSLRVLDLSNNLFSGSIPSSLSKLPNIVQLHLENNRLTGPIPESFGHFVGETPNLYLSNNFLSGPLPKSLGYVNFSTEIDLSFNNLTGDPTLLFGKNKTVNQVQLNSNLFQFDLSNVVFPDSLTSLILDHNKIYGSLPEGLTQLNLQQFDVSYNKLCGQIPQGGKLQSFESSAYSHNKCLCGAPLPACS</sequence>
<evidence type="ECO:0000256" key="7">
    <source>
        <dbReference type="ARBA" id="ARBA00022989"/>
    </source>
</evidence>
<dbReference type="PROSITE" id="PS51450">
    <property type="entry name" value="LRR"/>
    <property type="match status" value="1"/>
</dbReference>
<dbReference type="PANTHER" id="PTHR48059">
    <property type="entry name" value="POLYGALACTURONASE INHIBITOR 1"/>
    <property type="match status" value="1"/>
</dbReference>
<evidence type="ECO:0000256" key="10">
    <source>
        <dbReference type="ARBA" id="ARBA00038043"/>
    </source>
</evidence>
<comment type="similarity">
    <text evidence="10">Belongs to the polygalacturonase-inhibiting protein family.</text>
</comment>
<dbReference type="SUPFAM" id="SSF52058">
    <property type="entry name" value="L domain-like"/>
    <property type="match status" value="1"/>
</dbReference>
<dbReference type="FunFam" id="3.80.10.10:FF:000129">
    <property type="entry name" value="Leucine-rich repeat receptor-like kinase"/>
    <property type="match status" value="1"/>
</dbReference>